<evidence type="ECO:0000313" key="2">
    <source>
        <dbReference type="EMBL" id="EKG09344.1"/>
    </source>
</evidence>
<dbReference type="AlphaFoldDB" id="K2RGW4"/>
<keyword evidence="1" id="KW-1133">Transmembrane helix</keyword>
<name>K2RGW4_MACPH</name>
<feature type="transmembrane region" description="Helical" evidence="1">
    <location>
        <begin position="73"/>
        <end position="92"/>
    </location>
</feature>
<gene>
    <name evidence="2" type="ORF">MPH_13658</name>
</gene>
<dbReference type="InParanoid" id="K2RGW4"/>
<evidence type="ECO:0000256" key="1">
    <source>
        <dbReference type="SAM" id="Phobius"/>
    </source>
</evidence>
<evidence type="ECO:0000313" key="3">
    <source>
        <dbReference type="Proteomes" id="UP000007129"/>
    </source>
</evidence>
<keyword evidence="1" id="KW-0812">Transmembrane</keyword>
<proteinExistence type="predicted"/>
<dbReference type="EMBL" id="AHHD01000708">
    <property type="protein sequence ID" value="EKG09344.1"/>
    <property type="molecule type" value="Genomic_DNA"/>
</dbReference>
<dbReference type="HOGENOM" id="CLU_2264272_0_0_1"/>
<sequence length="103" mass="11958">MMTKAMTKFSQAFSFPFDSLFDALCIRRKQSCVLRSSSITRIAFLWRTSLLSLRGRTLRSLRLFLVLLRSNTYVLWLFLVCDGLTISCLRPTKAGPWIRSMRS</sequence>
<accession>K2RGW4</accession>
<reference evidence="2 3" key="1">
    <citation type="journal article" date="2012" name="BMC Genomics">
        <title>Tools to kill: Genome of one of the most destructive plant pathogenic fungi Macrophomina phaseolina.</title>
        <authorList>
            <person name="Islam M.S."/>
            <person name="Haque M.S."/>
            <person name="Islam M.M."/>
            <person name="Emdad E.M."/>
            <person name="Halim A."/>
            <person name="Hossen Q.M.M."/>
            <person name="Hossain M.Z."/>
            <person name="Ahmed B."/>
            <person name="Rahim S."/>
            <person name="Rahman M.S."/>
            <person name="Alam M.M."/>
            <person name="Hou S."/>
            <person name="Wan X."/>
            <person name="Saito J.A."/>
            <person name="Alam M."/>
        </authorList>
    </citation>
    <scope>NUCLEOTIDE SEQUENCE [LARGE SCALE GENOMIC DNA]</scope>
    <source>
        <strain evidence="2 3">MS6</strain>
    </source>
</reference>
<keyword evidence="1" id="KW-0472">Membrane</keyword>
<comment type="caution">
    <text evidence="2">The sequence shown here is derived from an EMBL/GenBank/DDBJ whole genome shotgun (WGS) entry which is preliminary data.</text>
</comment>
<organism evidence="2 3">
    <name type="scientific">Macrophomina phaseolina (strain MS6)</name>
    <name type="common">Charcoal rot fungus</name>
    <dbReference type="NCBI Taxonomy" id="1126212"/>
    <lineage>
        <taxon>Eukaryota</taxon>
        <taxon>Fungi</taxon>
        <taxon>Dikarya</taxon>
        <taxon>Ascomycota</taxon>
        <taxon>Pezizomycotina</taxon>
        <taxon>Dothideomycetes</taxon>
        <taxon>Dothideomycetes incertae sedis</taxon>
        <taxon>Botryosphaeriales</taxon>
        <taxon>Botryosphaeriaceae</taxon>
        <taxon>Macrophomina</taxon>
    </lineage>
</organism>
<protein>
    <submittedName>
        <fullName evidence="2">Uncharacterized protein</fullName>
    </submittedName>
</protein>
<dbReference type="Proteomes" id="UP000007129">
    <property type="component" value="Unassembled WGS sequence"/>
</dbReference>
<dbReference type="VEuPathDB" id="FungiDB:MPH_13658"/>